<reference evidence="1" key="1">
    <citation type="journal article" date="2005" name="Environ. Microbiol.">
        <title>Genetic and functional properties of uncultivated thermophilic crenarchaeotes from a subsurface gold mine as revealed by analysis of genome fragments.</title>
        <authorList>
            <person name="Nunoura T."/>
            <person name="Hirayama H."/>
            <person name="Takami H."/>
            <person name="Oida H."/>
            <person name="Nishi S."/>
            <person name="Shimamura S."/>
            <person name="Suzuki Y."/>
            <person name="Inagaki F."/>
            <person name="Takai K."/>
            <person name="Nealson K.H."/>
            <person name="Horikoshi K."/>
        </authorList>
    </citation>
    <scope>NUCLEOTIDE SEQUENCE</scope>
</reference>
<gene>
    <name evidence="1" type="ORF">HGMM_F45C05C28</name>
</gene>
<dbReference type="AlphaFoldDB" id="H5SVX7"/>
<sequence length="215" mass="24717">MVELNKTSIQRLIDLILWNIGRDIECDGNLLLLFGFRRYRPPRPNMGSSRYHIFFEGYEVVLWGFGMLVRDGLSIFVSRHRYAPKILALDNAQDTDQSDYRTDGSCCDCDDAAATSTTSITDIWSLSDLSVLREPTYNEYEIIKKSLSVLFKLLYKYELWIQVIKGREYRVRCIKAFGTTCSVDDIIVMLRSLIDVVPIPPIYKSHPSSTNISHS</sequence>
<accession>H5SVX7</accession>
<reference evidence="1" key="2">
    <citation type="journal article" date="2012" name="PLoS ONE">
        <title>A Deeply Branching Thermophilic Bacterium with an Ancient Acetyl-CoA Pathway Dominates a Subsurface Ecosystem.</title>
        <authorList>
            <person name="Takami H."/>
            <person name="Noguchi H."/>
            <person name="Takaki Y."/>
            <person name="Uchiyama I."/>
            <person name="Toyoda A."/>
            <person name="Nishi S."/>
            <person name="Chee G.-J."/>
            <person name="Arai W."/>
            <person name="Nunoura T."/>
            <person name="Itoh T."/>
            <person name="Hattori M."/>
            <person name="Takai K."/>
        </authorList>
    </citation>
    <scope>NUCLEOTIDE SEQUENCE</scope>
</reference>
<dbReference type="EMBL" id="AP011903">
    <property type="protein sequence ID" value="BAL60313.1"/>
    <property type="molecule type" value="Genomic_DNA"/>
</dbReference>
<organism evidence="1">
    <name type="scientific">uncultured crenarchaeote</name>
    <dbReference type="NCBI Taxonomy" id="29281"/>
    <lineage>
        <taxon>Archaea</taxon>
        <taxon>Thermoproteota</taxon>
        <taxon>environmental samples</taxon>
    </lineage>
</organism>
<name>H5SVX7_9CREN</name>
<proteinExistence type="predicted"/>
<protein>
    <submittedName>
        <fullName evidence="1">Hypothetical conserved protein</fullName>
    </submittedName>
</protein>
<evidence type="ECO:0000313" key="1">
    <source>
        <dbReference type="EMBL" id="BAL60313.1"/>
    </source>
</evidence>